<accession>A0AAN8C2A6</accession>
<evidence type="ECO:0000313" key="1">
    <source>
        <dbReference type="EMBL" id="KAK5895505.1"/>
    </source>
</evidence>
<keyword evidence="2" id="KW-1185">Reference proteome</keyword>
<proteinExistence type="predicted"/>
<organism evidence="1 2">
    <name type="scientific">Champsocephalus gunnari</name>
    <name type="common">Mackerel icefish</name>
    <dbReference type="NCBI Taxonomy" id="52237"/>
    <lineage>
        <taxon>Eukaryota</taxon>
        <taxon>Metazoa</taxon>
        <taxon>Chordata</taxon>
        <taxon>Craniata</taxon>
        <taxon>Vertebrata</taxon>
        <taxon>Euteleostomi</taxon>
        <taxon>Actinopterygii</taxon>
        <taxon>Neopterygii</taxon>
        <taxon>Teleostei</taxon>
        <taxon>Neoteleostei</taxon>
        <taxon>Acanthomorphata</taxon>
        <taxon>Eupercaria</taxon>
        <taxon>Perciformes</taxon>
        <taxon>Notothenioidei</taxon>
        <taxon>Channichthyidae</taxon>
        <taxon>Champsocephalus</taxon>
    </lineage>
</organism>
<sequence>MHRKGGLGGGVVVTRPKLSGTFPFSFHPHTCTHTSESGLFTPFDLFSPTMLPHFPSLLHSLTPALSAFPSVLRVCPTVQSACRVRPQQLQRTDTDKALVTAAEWSEGMTEEKRWR</sequence>
<gene>
    <name evidence="1" type="ORF">CgunFtcFv8_009193</name>
</gene>
<name>A0AAN8C2A6_CHAGU</name>
<dbReference type="EMBL" id="JAURVH010001534">
    <property type="protein sequence ID" value="KAK5895505.1"/>
    <property type="molecule type" value="Genomic_DNA"/>
</dbReference>
<evidence type="ECO:0000313" key="2">
    <source>
        <dbReference type="Proteomes" id="UP001331515"/>
    </source>
</evidence>
<dbReference type="AlphaFoldDB" id="A0AAN8C2A6"/>
<reference evidence="1 2" key="1">
    <citation type="journal article" date="2023" name="Mol. Biol. Evol.">
        <title>Genomics of Secondarily Temperate Adaptation in the Only Non-Antarctic Icefish.</title>
        <authorList>
            <person name="Rivera-Colon A.G."/>
            <person name="Rayamajhi N."/>
            <person name="Minhas B.F."/>
            <person name="Madrigal G."/>
            <person name="Bilyk K.T."/>
            <person name="Yoon V."/>
            <person name="Hune M."/>
            <person name="Gregory S."/>
            <person name="Cheng C.H.C."/>
            <person name="Catchen J.M."/>
        </authorList>
    </citation>
    <scope>NUCLEOTIDE SEQUENCE [LARGE SCALE GENOMIC DNA]</scope>
    <source>
        <tissue evidence="1">White muscle</tissue>
    </source>
</reference>
<protein>
    <submittedName>
        <fullName evidence="1">Uncharacterized protein</fullName>
    </submittedName>
</protein>
<dbReference type="Proteomes" id="UP001331515">
    <property type="component" value="Unassembled WGS sequence"/>
</dbReference>
<comment type="caution">
    <text evidence="1">The sequence shown here is derived from an EMBL/GenBank/DDBJ whole genome shotgun (WGS) entry which is preliminary data.</text>
</comment>